<evidence type="ECO:0000313" key="1">
    <source>
        <dbReference type="EMBL" id="GBG29978.1"/>
    </source>
</evidence>
<dbReference type="InParanoid" id="A0A2R5GJR7"/>
<protein>
    <submittedName>
        <fullName evidence="1">Uncharacterized protein</fullName>
    </submittedName>
</protein>
<evidence type="ECO:0000313" key="2">
    <source>
        <dbReference type="Proteomes" id="UP000241890"/>
    </source>
</evidence>
<accession>A0A2R5GJR7</accession>
<sequence>MEFAYVDDNPVFPDVGTDDSEVYGYARDHHTVEVYLQLWRSHNEDIQRYGTPPPCSKLFPQIVSFWNRMMGGVDIMRKVLSGHKVITSQLNPNCLLWITFLE</sequence>
<dbReference type="AlphaFoldDB" id="A0A2R5GJR7"/>
<organism evidence="1 2">
    <name type="scientific">Hondaea fermentalgiana</name>
    <dbReference type="NCBI Taxonomy" id="2315210"/>
    <lineage>
        <taxon>Eukaryota</taxon>
        <taxon>Sar</taxon>
        <taxon>Stramenopiles</taxon>
        <taxon>Bigyra</taxon>
        <taxon>Labyrinthulomycetes</taxon>
        <taxon>Thraustochytrida</taxon>
        <taxon>Thraustochytriidae</taxon>
        <taxon>Hondaea</taxon>
    </lineage>
</organism>
<name>A0A2R5GJR7_9STRA</name>
<dbReference type="OrthoDB" id="125260at2759"/>
<gene>
    <name evidence="1" type="ORF">FCC1311_061982</name>
</gene>
<comment type="caution">
    <text evidence="1">The sequence shown here is derived from an EMBL/GenBank/DDBJ whole genome shotgun (WGS) entry which is preliminary data.</text>
</comment>
<reference evidence="1 2" key="1">
    <citation type="submission" date="2017-12" db="EMBL/GenBank/DDBJ databases">
        <title>Sequencing, de novo assembly and annotation of complete genome of a new Thraustochytrid species, strain FCC1311.</title>
        <authorList>
            <person name="Sedici K."/>
            <person name="Godart F."/>
            <person name="Aiese Cigliano R."/>
            <person name="Sanseverino W."/>
            <person name="Barakat M."/>
            <person name="Ortet P."/>
            <person name="Marechal E."/>
            <person name="Cagnac O."/>
            <person name="Amato A."/>
        </authorList>
    </citation>
    <scope>NUCLEOTIDE SEQUENCE [LARGE SCALE GENOMIC DNA]</scope>
</reference>
<dbReference type="Proteomes" id="UP000241890">
    <property type="component" value="Unassembled WGS sequence"/>
</dbReference>
<dbReference type="EMBL" id="BEYU01000068">
    <property type="protein sequence ID" value="GBG29978.1"/>
    <property type="molecule type" value="Genomic_DNA"/>
</dbReference>
<keyword evidence="2" id="KW-1185">Reference proteome</keyword>
<proteinExistence type="predicted"/>